<dbReference type="EMBL" id="KZ110593">
    <property type="protein sequence ID" value="OSX64629.1"/>
    <property type="molecule type" value="Genomic_DNA"/>
</dbReference>
<keyword evidence="1" id="KW-0732">Signal</keyword>
<keyword evidence="3" id="KW-1185">Reference proteome</keyword>
<dbReference type="GeneID" id="36329438"/>
<gene>
    <name evidence="2" type="ORF">POSPLADRAFT_1134504</name>
</gene>
<dbReference type="Proteomes" id="UP000194127">
    <property type="component" value="Unassembled WGS sequence"/>
</dbReference>
<proteinExistence type="predicted"/>
<name>A0A1X6N7K4_9APHY</name>
<organism evidence="2 3">
    <name type="scientific">Postia placenta MAD-698-R-SB12</name>
    <dbReference type="NCBI Taxonomy" id="670580"/>
    <lineage>
        <taxon>Eukaryota</taxon>
        <taxon>Fungi</taxon>
        <taxon>Dikarya</taxon>
        <taxon>Basidiomycota</taxon>
        <taxon>Agaricomycotina</taxon>
        <taxon>Agaricomycetes</taxon>
        <taxon>Polyporales</taxon>
        <taxon>Adustoporiaceae</taxon>
        <taxon>Rhodonia</taxon>
    </lineage>
</organism>
<feature type="chain" id="PRO_5012078170" evidence="1">
    <location>
        <begin position="16"/>
        <end position="272"/>
    </location>
</feature>
<protein>
    <submittedName>
        <fullName evidence="2">Uncharacterized protein</fullName>
    </submittedName>
</protein>
<reference evidence="2 3" key="1">
    <citation type="submission" date="2017-04" db="EMBL/GenBank/DDBJ databases">
        <title>Genome Sequence of the Model Brown-Rot Fungus Postia placenta SB12.</title>
        <authorList>
            <consortium name="DOE Joint Genome Institute"/>
            <person name="Gaskell J."/>
            <person name="Kersten P."/>
            <person name="Larrondo L.F."/>
            <person name="Canessa P."/>
            <person name="Martinez D."/>
            <person name="Hibbett D."/>
            <person name="Schmoll M."/>
            <person name="Kubicek C.P."/>
            <person name="Martinez A.T."/>
            <person name="Yadav J."/>
            <person name="Master E."/>
            <person name="Magnuson J.K."/>
            <person name="James T."/>
            <person name="Yaver D."/>
            <person name="Berka R."/>
            <person name="Labutti K."/>
            <person name="Lipzen A."/>
            <person name="Aerts A."/>
            <person name="Barry K."/>
            <person name="Henrissat B."/>
            <person name="Blanchette R."/>
            <person name="Grigoriev I."/>
            <person name="Cullen D."/>
        </authorList>
    </citation>
    <scope>NUCLEOTIDE SEQUENCE [LARGE SCALE GENOMIC DNA]</scope>
    <source>
        <strain evidence="2 3">MAD-698-R-SB12</strain>
    </source>
</reference>
<dbReference type="AlphaFoldDB" id="A0A1X6N7K4"/>
<accession>A0A1X6N7K4</accession>
<evidence type="ECO:0000313" key="2">
    <source>
        <dbReference type="EMBL" id="OSX64629.1"/>
    </source>
</evidence>
<sequence length="272" mass="30022">MLLAHLFSFSSCLVSTPHCPPGPSHNVCFSLSTTPSVCSGLSPQSRPHGSILWRCAASSFKAAASSHQGGYMLGSSPRLGLASASWVTCLSLFSLRLCARYSGAVLRYQYTRRIWDWATALCYCLAEGDLLLPRVNSEYDQLVGYSSRLMKEFVTRKLPPHETVVRTELRRGKSSAFNWMMYMHVHVFAQHSGVSTVRQIKVAGLSRLGLMVHWNGLACLYEDRLDSAPTVPANTLSDARHRELQVNWVLSPTGSSTAGVTLNTWTIKLVLV</sequence>
<evidence type="ECO:0000313" key="3">
    <source>
        <dbReference type="Proteomes" id="UP000194127"/>
    </source>
</evidence>
<feature type="signal peptide" evidence="1">
    <location>
        <begin position="1"/>
        <end position="15"/>
    </location>
</feature>
<dbReference type="OrthoDB" id="10272514at2759"/>
<evidence type="ECO:0000256" key="1">
    <source>
        <dbReference type="SAM" id="SignalP"/>
    </source>
</evidence>
<dbReference type="RefSeq" id="XP_024341423.1">
    <property type="nucleotide sequence ID" value="XM_024484489.1"/>
</dbReference>